<feature type="compositionally biased region" description="Low complexity" evidence="1">
    <location>
        <begin position="154"/>
        <end position="175"/>
    </location>
</feature>
<dbReference type="EMBL" id="CAJOBA010044196">
    <property type="protein sequence ID" value="CAF4160574.1"/>
    <property type="molecule type" value="Genomic_DNA"/>
</dbReference>
<evidence type="ECO:0000256" key="1">
    <source>
        <dbReference type="SAM" id="MobiDB-lite"/>
    </source>
</evidence>
<feature type="compositionally biased region" description="Polar residues" evidence="1">
    <location>
        <begin position="212"/>
        <end position="229"/>
    </location>
</feature>
<organism evidence="3 4">
    <name type="scientific">Didymodactylos carnosus</name>
    <dbReference type="NCBI Taxonomy" id="1234261"/>
    <lineage>
        <taxon>Eukaryota</taxon>
        <taxon>Metazoa</taxon>
        <taxon>Spiralia</taxon>
        <taxon>Gnathifera</taxon>
        <taxon>Rotifera</taxon>
        <taxon>Eurotatoria</taxon>
        <taxon>Bdelloidea</taxon>
        <taxon>Philodinida</taxon>
        <taxon>Philodinidae</taxon>
        <taxon>Didymodactylos</taxon>
    </lineage>
</organism>
<evidence type="ECO:0000313" key="2">
    <source>
        <dbReference type="EMBL" id="CAF1349852.1"/>
    </source>
</evidence>
<dbReference type="EMBL" id="CAJNOK010022556">
    <property type="protein sequence ID" value="CAF1349852.1"/>
    <property type="molecule type" value="Genomic_DNA"/>
</dbReference>
<sequence>DQMSHQSQTTVAATAKGIQDRRGSLLRKNRSSNSVDSTSSTTSSSRAKGSHALVQTKNGYHVVPFELFSSAVKAERKKLFRVNNDVALKLKKGDKETRGKILAIGDEETCISQMEVFISELTDSVTEVSGTPERVRSNRKLIIDETAGTDGTITPQQTTMTSMPSSSNQSSLATSLVVATTPKSTKTIASTQVDTRSASNGRRKPGPKKGSFRSTSLTKQRLTIKSQSSLKNRKPLIVSSIVNREQDDLEDAVDESPSDREQASDEENMDYHSWDFASTSTNTVVPAMKYNQLVVENAQLRTKILEMKKDDAHYKASSFSNFFSSLLTTAFYYIVIFLEFPSTEIQQHYIDMATVFTSPEPMTNTNFLYYKERFGSNIKSVQHLKNLIQDNKTKTARKITRAIFSEQQLAQMSPCVDDLTQRLKPVVCGKLKLFFMETTERSSILYLEFAERANPADRANGQAKVSQAFYNVFAQTRAEWIKSGKMDETGNLLGVTAAEVFADIQATLAGSQPPPSVNNDDTTTAGQNERDQNVNIDA</sequence>
<protein>
    <submittedName>
        <fullName evidence="3">Uncharacterized protein</fullName>
    </submittedName>
</protein>
<evidence type="ECO:0000313" key="4">
    <source>
        <dbReference type="Proteomes" id="UP000682733"/>
    </source>
</evidence>
<feature type="non-terminal residue" evidence="3">
    <location>
        <position position="1"/>
    </location>
</feature>
<comment type="caution">
    <text evidence="3">The sequence shown here is derived from an EMBL/GenBank/DDBJ whole genome shotgun (WGS) entry which is preliminary data.</text>
</comment>
<feature type="compositionally biased region" description="Low complexity" evidence="1">
    <location>
        <begin position="31"/>
        <end position="45"/>
    </location>
</feature>
<feature type="region of interest" description="Disordered" evidence="1">
    <location>
        <begin position="149"/>
        <end position="229"/>
    </location>
</feature>
<feature type="region of interest" description="Disordered" evidence="1">
    <location>
        <begin position="247"/>
        <end position="267"/>
    </location>
</feature>
<feature type="compositionally biased region" description="Polar residues" evidence="1">
    <location>
        <begin position="517"/>
        <end position="538"/>
    </location>
</feature>
<dbReference type="Proteomes" id="UP000682733">
    <property type="component" value="Unassembled WGS sequence"/>
</dbReference>
<reference evidence="3" key="1">
    <citation type="submission" date="2021-02" db="EMBL/GenBank/DDBJ databases">
        <authorList>
            <person name="Nowell W R."/>
        </authorList>
    </citation>
    <scope>NUCLEOTIDE SEQUENCE</scope>
</reference>
<feature type="compositionally biased region" description="Polar residues" evidence="1">
    <location>
        <begin position="177"/>
        <end position="200"/>
    </location>
</feature>
<dbReference type="AlphaFoldDB" id="A0A8S2RFT4"/>
<feature type="compositionally biased region" description="Basic and acidic residues" evidence="1">
    <location>
        <begin position="257"/>
        <end position="267"/>
    </location>
</feature>
<dbReference type="Proteomes" id="UP000677228">
    <property type="component" value="Unassembled WGS sequence"/>
</dbReference>
<feature type="region of interest" description="Disordered" evidence="1">
    <location>
        <begin position="1"/>
        <end position="51"/>
    </location>
</feature>
<proteinExistence type="predicted"/>
<name>A0A8S2RFT4_9BILA</name>
<feature type="region of interest" description="Disordered" evidence="1">
    <location>
        <begin position="509"/>
        <end position="538"/>
    </location>
</feature>
<accession>A0A8S2RFT4</accession>
<feature type="compositionally biased region" description="Acidic residues" evidence="1">
    <location>
        <begin position="247"/>
        <end position="256"/>
    </location>
</feature>
<gene>
    <name evidence="2" type="ORF">OVA965_LOCUS30746</name>
    <name evidence="3" type="ORF">TMI583_LOCUS31556</name>
</gene>
<evidence type="ECO:0000313" key="3">
    <source>
        <dbReference type="EMBL" id="CAF4160574.1"/>
    </source>
</evidence>
<feature type="compositionally biased region" description="Basic residues" evidence="1">
    <location>
        <begin position="201"/>
        <end position="211"/>
    </location>
</feature>
<feature type="compositionally biased region" description="Polar residues" evidence="1">
    <location>
        <begin position="1"/>
        <end position="12"/>
    </location>
</feature>